<dbReference type="GO" id="GO:0005524">
    <property type="term" value="F:ATP binding"/>
    <property type="evidence" value="ECO:0007669"/>
    <property type="project" value="UniProtKB-UniRule"/>
</dbReference>
<dbReference type="Gene3D" id="3.30.200.20">
    <property type="entry name" value="Phosphorylase Kinase, domain 1"/>
    <property type="match status" value="1"/>
</dbReference>
<evidence type="ECO:0000313" key="13">
    <source>
        <dbReference type="Proteomes" id="UP000000763"/>
    </source>
</evidence>
<evidence type="ECO:0000256" key="8">
    <source>
        <dbReference type="ARBA" id="ARBA00048679"/>
    </source>
</evidence>
<dbReference type="InterPro" id="IPR011009">
    <property type="entry name" value="Kinase-like_dom_sf"/>
</dbReference>
<evidence type="ECO:0000313" key="12">
    <source>
        <dbReference type="EMBL" id="BAC20824.1"/>
    </source>
</evidence>
<evidence type="ECO:0000256" key="4">
    <source>
        <dbReference type="ARBA" id="ARBA00022741"/>
    </source>
</evidence>
<dbReference type="GO" id="GO:0004674">
    <property type="term" value="F:protein serine/threonine kinase activity"/>
    <property type="evidence" value="ECO:0007669"/>
    <property type="project" value="UniProtKB-KW"/>
</dbReference>
<reference evidence="11" key="1">
    <citation type="submission" date="2002-05" db="EMBL/GenBank/DDBJ databases">
        <title>Oryza sativa nipponbare(GA3) genomic DNA, chromosome 7, BAC clone:OSJNBb0056I06.</title>
        <authorList>
            <person name="Sasaki T."/>
            <person name="Matsumoto T."/>
            <person name="Katayose Y."/>
        </authorList>
    </citation>
    <scope>NUCLEOTIDE SEQUENCE</scope>
</reference>
<dbReference type="InterPro" id="IPR017441">
    <property type="entry name" value="Protein_kinase_ATP_BS"/>
</dbReference>
<dbReference type="EC" id="2.7.11.1" evidence="1"/>
<dbReference type="Proteomes" id="UP000000763">
    <property type="component" value="Chromosome 7"/>
</dbReference>
<name>Q8GSL1_ORYSJ</name>
<dbReference type="PANTHER" id="PTHR48005">
    <property type="entry name" value="LEUCINE RICH REPEAT KINASE 2"/>
    <property type="match status" value="1"/>
</dbReference>
<evidence type="ECO:0000256" key="5">
    <source>
        <dbReference type="ARBA" id="ARBA00022777"/>
    </source>
</evidence>
<evidence type="ECO:0000313" key="11">
    <source>
        <dbReference type="EMBL" id="BAC20126.1"/>
    </source>
</evidence>
<dbReference type="EMBL" id="AP005178">
    <property type="protein sequence ID" value="BAC20126.1"/>
    <property type="molecule type" value="Genomic_DNA"/>
</dbReference>
<feature type="binding site" evidence="9">
    <location>
        <position position="188"/>
    </location>
    <ligand>
        <name>ATP</name>
        <dbReference type="ChEBI" id="CHEBI:30616"/>
    </ligand>
</feature>
<protein>
    <recommendedName>
        <fullName evidence="1">non-specific serine/threonine protein kinase</fullName>
        <ecNumber evidence="1">2.7.11.1</ecNumber>
    </recommendedName>
</protein>
<evidence type="ECO:0000259" key="10">
    <source>
        <dbReference type="PROSITE" id="PS50011"/>
    </source>
</evidence>
<comment type="catalytic activity">
    <reaction evidence="8">
        <text>L-seryl-[protein] + ATP = O-phospho-L-seryl-[protein] + ADP + H(+)</text>
        <dbReference type="Rhea" id="RHEA:17989"/>
        <dbReference type="Rhea" id="RHEA-COMP:9863"/>
        <dbReference type="Rhea" id="RHEA-COMP:11604"/>
        <dbReference type="ChEBI" id="CHEBI:15378"/>
        <dbReference type="ChEBI" id="CHEBI:29999"/>
        <dbReference type="ChEBI" id="CHEBI:30616"/>
        <dbReference type="ChEBI" id="CHEBI:83421"/>
        <dbReference type="ChEBI" id="CHEBI:456216"/>
        <dbReference type="EC" id="2.7.11.1"/>
    </reaction>
</comment>
<evidence type="ECO:0000256" key="7">
    <source>
        <dbReference type="ARBA" id="ARBA00047899"/>
    </source>
</evidence>
<dbReference type="InterPro" id="IPR051420">
    <property type="entry name" value="Ser_Thr_Kinases_DiverseReg"/>
</dbReference>
<accession>Q8GSL1</accession>
<dbReference type="AlphaFoldDB" id="Q8GSL1"/>
<evidence type="ECO:0000256" key="1">
    <source>
        <dbReference type="ARBA" id="ARBA00012513"/>
    </source>
</evidence>
<keyword evidence="6 9" id="KW-0067">ATP-binding</keyword>
<feature type="domain" description="Protein kinase" evidence="10">
    <location>
        <begin position="160"/>
        <end position="202"/>
    </location>
</feature>
<evidence type="ECO:0000256" key="9">
    <source>
        <dbReference type="PROSITE-ProRule" id="PRU10141"/>
    </source>
</evidence>
<evidence type="ECO:0000256" key="6">
    <source>
        <dbReference type="ARBA" id="ARBA00022840"/>
    </source>
</evidence>
<comment type="catalytic activity">
    <reaction evidence="7">
        <text>L-threonyl-[protein] + ATP = O-phospho-L-threonyl-[protein] + ADP + H(+)</text>
        <dbReference type="Rhea" id="RHEA:46608"/>
        <dbReference type="Rhea" id="RHEA-COMP:11060"/>
        <dbReference type="Rhea" id="RHEA-COMP:11605"/>
        <dbReference type="ChEBI" id="CHEBI:15378"/>
        <dbReference type="ChEBI" id="CHEBI:30013"/>
        <dbReference type="ChEBI" id="CHEBI:30616"/>
        <dbReference type="ChEBI" id="CHEBI:61977"/>
        <dbReference type="ChEBI" id="CHEBI:456216"/>
        <dbReference type="EC" id="2.7.11.1"/>
    </reaction>
</comment>
<dbReference type="PANTHER" id="PTHR48005:SF51">
    <property type="entry name" value="PROTEIN KINASE DOMAIN-CONTAINING PROTEIN"/>
    <property type="match status" value="1"/>
</dbReference>
<evidence type="ECO:0000256" key="2">
    <source>
        <dbReference type="ARBA" id="ARBA00022527"/>
    </source>
</evidence>
<gene>
    <name evidence="12" type="primary">P0021G06.124</name>
    <name evidence="11" type="ORF">OSJNBb0056I06.108</name>
</gene>
<evidence type="ECO:0000256" key="3">
    <source>
        <dbReference type="ARBA" id="ARBA00022679"/>
    </source>
</evidence>
<reference evidence="13" key="3">
    <citation type="journal article" date="2005" name="Nature">
        <title>The map-based sequence of the rice genome.</title>
        <authorList>
            <consortium name="International rice genome sequencing project (IRGSP)"/>
            <person name="Matsumoto T."/>
            <person name="Wu J."/>
            <person name="Kanamori H."/>
            <person name="Katayose Y."/>
            <person name="Fujisawa M."/>
            <person name="Namiki N."/>
            <person name="Mizuno H."/>
            <person name="Yamamoto K."/>
            <person name="Antonio B.A."/>
            <person name="Baba T."/>
            <person name="Sakata K."/>
            <person name="Nagamura Y."/>
            <person name="Aoki H."/>
            <person name="Arikawa K."/>
            <person name="Arita K."/>
            <person name="Bito T."/>
            <person name="Chiden Y."/>
            <person name="Fujitsuka N."/>
            <person name="Fukunaka R."/>
            <person name="Hamada M."/>
            <person name="Harada C."/>
            <person name="Hayashi A."/>
            <person name="Hijishita S."/>
            <person name="Honda M."/>
            <person name="Hosokawa S."/>
            <person name="Ichikawa Y."/>
            <person name="Idonuma A."/>
            <person name="Iijima M."/>
            <person name="Ikeda M."/>
            <person name="Ikeno M."/>
            <person name="Ito K."/>
            <person name="Ito S."/>
            <person name="Ito T."/>
            <person name="Ito Y."/>
            <person name="Ito Y."/>
            <person name="Iwabuchi A."/>
            <person name="Kamiya K."/>
            <person name="Karasawa W."/>
            <person name="Kurita K."/>
            <person name="Katagiri S."/>
            <person name="Kikuta A."/>
            <person name="Kobayashi H."/>
            <person name="Kobayashi N."/>
            <person name="Machita K."/>
            <person name="Maehara T."/>
            <person name="Masukawa M."/>
            <person name="Mizubayashi T."/>
            <person name="Mukai Y."/>
            <person name="Nagasaki H."/>
            <person name="Nagata Y."/>
            <person name="Naito S."/>
            <person name="Nakashima M."/>
            <person name="Nakama Y."/>
            <person name="Nakamichi Y."/>
            <person name="Nakamura M."/>
            <person name="Meguro A."/>
            <person name="Negishi M."/>
            <person name="Ohta I."/>
            <person name="Ohta T."/>
            <person name="Okamoto M."/>
            <person name="Ono N."/>
            <person name="Saji S."/>
            <person name="Sakaguchi M."/>
            <person name="Sakai K."/>
            <person name="Shibata M."/>
            <person name="Shimokawa T."/>
            <person name="Song J."/>
            <person name="Takazaki Y."/>
            <person name="Terasawa K."/>
            <person name="Tsugane M."/>
            <person name="Tsuji K."/>
            <person name="Ueda S."/>
            <person name="Waki K."/>
            <person name="Yamagata H."/>
            <person name="Yamamoto M."/>
            <person name="Yamamoto S."/>
            <person name="Yamane H."/>
            <person name="Yoshiki S."/>
            <person name="Yoshihara R."/>
            <person name="Yukawa K."/>
            <person name="Zhong H."/>
            <person name="Yano M."/>
            <person name="Yuan Q."/>
            <person name="Ouyang S."/>
            <person name="Liu J."/>
            <person name="Jones K.M."/>
            <person name="Gansberger K."/>
            <person name="Moffat K."/>
            <person name="Hill J."/>
            <person name="Bera J."/>
            <person name="Fadrosh D."/>
            <person name="Jin S."/>
            <person name="Johri S."/>
            <person name="Kim M."/>
            <person name="Overton L."/>
            <person name="Reardon M."/>
            <person name="Tsitrin T."/>
            <person name="Vuong H."/>
            <person name="Weaver B."/>
            <person name="Ciecko A."/>
            <person name="Tallon L."/>
            <person name="Jackson J."/>
            <person name="Pai G."/>
            <person name="Aken S.V."/>
            <person name="Utterback T."/>
            <person name="Reidmuller S."/>
            <person name="Feldblyum T."/>
            <person name="Hsiao J."/>
            <person name="Zismann V."/>
            <person name="Iobst S."/>
            <person name="de Vazeille A.R."/>
            <person name="Buell C.R."/>
            <person name="Ying K."/>
            <person name="Li Y."/>
            <person name="Lu T."/>
            <person name="Huang Y."/>
            <person name="Zhao Q."/>
            <person name="Feng Q."/>
            <person name="Zhang L."/>
            <person name="Zhu J."/>
            <person name="Weng Q."/>
            <person name="Mu J."/>
            <person name="Lu Y."/>
            <person name="Fan D."/>
            <person name="Liu Y."/>
            <person name="Guan J."/>
            <person name="Zhang Y."/>
            <person name="Yu S."/>
            <person name="Liu X."/>
            <person name="Zhang Y."/>
            <person name="Hong G."/>
            <person name="Han B."/>
            <person name="Choisne N."/>
            <person name="Demange N."/>
            <person name="Orjeda G."/>
            <person name="Samain S."/>
            <person name="Cattolico L."/>
            <person name="Pelletier E."/>
            <person name="Couloux A."/>
            <person name="Segurens B."/>
            <person name="Wincker P."/>
            <person name="D'Hont A."/>
            <person name="Scarpelli C."/>
            <person name="Weissenbach J."/>
            <person name="Salanoubat M."/>
            <person name="Quetier F."/>
            <person name="Yu Y."/>
            <person name="Kim H.R."/>
            <person name="Rambo T."/>
            <person name="Currie J."/>
            <person name="Collura K."/>
            <person name="Luo M."/>
            <person name="Yang T."/>
            <person name="Ammiraju J.S.S."/>
            <person name="Engler F."/>
            <person name="Soderlund C."/>
            <person name="Wing R.A."/>
            <person name="Palmer L.E."/>
            <person name="de la Bastide M."/>
            <person name="Spiegel L."/>
            <person name="Nascimento L."/>
            <person name="Zutavern T."/>
            <person name="O'Shaughnessy A."/>
            <person name="Dike S."/>
            <person name="Dedhia N."/>
            <person name="Preston R."/>
            <person name="Balija V."/>
            <person name="McCombie W.R."/>
            <person name="Chow T."/>
            <person name="Chen H."/>
            <person name="Chung M."/>
            <person name="Chen C."/>
            <person name="Shaw J."/>
            <person name="Wu H."/>
            <person name="Hsiao K."/>
            <person name="Chao Y."/>
            <person name="Chu M."/>
            <person name="Cheng C."/>
            <person name="Hour A."/>
            <person name="Lee P."/>
            <person name="Lin S."/>
            <person name="Lin Y."/>
            <person name="Liou J."/>
            <person name="Liu S."/>
            <person name="Hsing Y."/>
            <person name="Raghuvanshi S."/>
            <person name="Mohanty A."/>
            <person name="Bharti A.K."/>
            <person name="Gaur A."/>
            <person name="Gupta V."/>
            <person name="Kumar D."/>
            <person name="Ravi V."/>
            <person name="Vij S."/>
            <person name="Kapur A."/>
            <person name="Khurana P."/>
            <person name="Khurana P."/>
            <person name="Khurana J.P."/>
            <person name="Tyagi A.K."/>
            <person name="Gaikwad K."/>
            <person name="Singh A."/>
            <person name="Dalal V."/>
            <person name="Srivastava S."/>
            <person name="Dixit A."/>
            <person name="Pal A.K."/>
            <person name="Ghazi I.A."/>
            <person name="Yadav M."/>
            <person name="Pandit A."/>
            <person name="Bhargava A."/>
            <person name="Sureshbabu K."/>
            <person name="Batra K."/>
            <person name="Sharma T.R."/>
            <person name="Mohapatra T."/>
            <person name="Singh N.K."/>
            <person name="Messing J."/>
            <person name="Nelson A.B."/>
            <person name="Fuks G."/>
            <person name="Kavchok S."/>
            <person name="Keizer G."/>
            <person name="Linton E."/>
            <person name="Llaca V."/>
            <person name="Song R."/>
            <person name="Tanyolac B."/>
            <person name="Young S."/>
            <person name="Ho-Il K."/>
            <person name="Hahn J.H."/>
            <person name="Sangsakoo G."/>
            <person name="Vanavichit A."/>
            <person name="de Mattos Luiz.A.T."/>
            <person name="Zimmer P.D."/>
            <person name="Malone G."/>
            <person name="Dellagostin O."/>
            <person name="de Oliveira A.C."/>
            <person name="Bevan M."/>
            <person name="Bancroft I."/>
            <person name="Minx P."/>
            <person name="Cordum H."/>
            <person name="Wilson R."/>
            <person name="Cheng Z."/>
            <person name="Jin W."/>
            <person name="Jiang J."/>
            <person name="Leong S.A."/>
            <person name="Iwama H."/>
            <person name="Gojobori T."/>
            <person name="Itoh T."/>
            <person name="Niimura Y."/>
            <person name="Fujii Y."/>
            <person name="Habara T."/>
            <person name="Sakai H."/>
            <person name="Sato Y."/>
            <person name="Wilson G."/>
            <person name="Kumar K."/>
            <person name="McCouch S."/>
            <person name="Juretic N."/>
            <person name="Hoen D."/>
            <person name="Wright S."/>
            <person name="Bruskiewich R."/>
            <person name="Bureau T."/>
            <person name="Miyao A."/>
            <person name="Hirochika H."/>
            <person name="Nishikawa T."/>
            <person name="Kadowaki K."/>
            <person name="Sugiura M."/>
            <person name="Burr B."/>
            <person name="Sasaki T."/>
        </authorList>
    </citation>
    <scope>NUCLEOTIDE SEQUENCE [LARGE SCALE GENOMIC DNA]</scope>
    <source>
        <strain evidence="13">cv. Nipponbare</strain>
    </source>
</reference>
<dbReference type="InterPro" id="IPR000719">
    <property type="entry name" value="Prot_kinase_dom"/>
</dbReference>
<reference evidence="13" key="4">
    <citation type="journal article" date="2008" name="Nucleic Acids Res.">
        <title>The rice annotation project database (RAP-DB): 2008 update.</title>
        <authorList>
            <consortium name="The rice annotation project (RAP)"/>
        </authorList>
    </citation>
    <scope>GENOME REANNOTATION</scope>
    <source>
        <strain evidence="13">cv. Nipponbare</strain>
    </source>
</reference>
<organism evidence="11 13">
    <name type="scientific">Oryza sativa subsp. japonica</name>
    <name type="common">Rice</name>
    <dbReference type="NCBI Taxonomy" id="39947"/>
    <lineage>
        <taxon>Eukaryota</taxon>
        <taxon>Viridiplantae</taxon>
        <taxon>Streptophyta</taxon>
        <taxon>Embryophyta</taxon>
        <taxon>Tracheophyta</taxon>
        <taxon>Spermatophyta</taxon>
        <taxon>Magnoliopsida</taxon>
        <taxon>Liliopsida</taxon>
        <taxon>Poales</taxon>
        <taxon>Poaceae</taxon>
        <taxon>BOP clade</taxon>
        <taxon>Oryzoideae</taxon>
        <taxon>Oryzeae</taxon>
        <taxon>Oryzinae</taxon>
        <taxon>Oryza</taxon>
        <taxon>Oryza sativa</taxon>
    </lineage>
</organism>
<dbReference type="PROSITE" id="PS00107">
    <property type="entry name" value="PROTEIN_KINASE_ATP"/>
    <property type="match status" value="1"/>
</dbReference>
<keyword evidence="5 11" id="KW-0418">Kinase</keyword>
<sequence length="202" mass="21129">MTKLAAAAAAVELPPIADVSAFSTTTSAARLALRDIAQTTVTMDTSSAATTESVTVSTSLVLPELPSPVMVFELQEFSPAMSLPHRLGLPLRSSIVSDLILPSRGVTSPERLLLLRLSLEILVREFLGVTRLGSGQPPASIWSKDTTFSFGDILAATKHFNDAYCIGKGSFGTVYRANLGGGRAVAVKQLDASETGDACCGS</sequence>
<dbReference type="SUPFAM" id="SSF56112">
    <property type="entry name" value="Protein kinase-like (PK-like)"/>
    <property type="match status" value="1"/>
</dbReference>
<dbReference type="PROSITE" id="PS50011">
    <property type="entry name" value="PROTEIN_KINASE_DOM"/>
    <property type="match status" value="1"/>
</dbReference>
<dbReference type="EMBL" id="AP005183">
    <property type="protein sequence ID" value="BAC20824.1"/>
    <property type="molecule type" value="Genomic_DNA"/>
</dbReference>
<proteinExistence type="predicted"/>
<keyword evidence="3" id="KW-0808">Transferase</keyword>
<keyword evidence="2" id="KW-0723">Serine/threonine-protein kinase</keyword>
<keyword evidence="4 9" id="KW-0547">Nucleotide-binding</keyword>
<reference evidence="12" key="2">
    <citation type="submission" date="2002-05" db="EMBL/GenBank/DDBJ databases">
        <title>Oryza sativa nipponbare(GA3) genomic DNA, chromosome 7, PAC clone:P0021G06.</title>
        <authorList>
            <person name="Sasaki T."/>
            <person name="Matsumoto T."/>
            <person name="Katayose Y."/>
        </authorList>
    </citation>
    <scope>NUCLEOTIDE SEQUENCE</scope>
</reference>